<dbReference type="EMBL" id="CP001654">
    <property type="protein sequence ID" value="ACS84245.1"/>
    <property type="molecule type" value="Genomic_DNA"/>
</dbReference>
<dbReference type="AlphaFoldDB" id="C6C8A0"/>
<dbReference type="eggNOG" id="COG3036">
    <property type="taxonomic scope" value="Bacteria"/>
</dbReference>
<evidence type="ECO:0000313" key="2">
    <source>
        <dbReference type="Proteomes" id="UP000002734"/>
    </source>
</evidence>
<evidence type="ECO:0000313" key="1">
    <source>
        <dbReference type="EMBL" id="ACS84245.1"/>
    </source>
</evidence>
<gene>
    <name evidence="1" type="ordered locus">Dd703_0433</name>
</gene>
<dbReference type="RefSeq" id="WP_012764064.1">
    <property type="nucleotide sequence ID" value="NC_012880.1"/>
</dbReference>
<proteinExistence type="predicted"/>
<keyword evidence="2" id="KW-1185">Reference proteome</keyword>
<organism evidence="1 2">
    <name type="scientific">Musicola paradisiaca (strain Ech703)</name>
    <name type="common">Dickeya paradisiaca</name>
    <name type="synonym">Dickeya dadantii</name>
    <dbReference type="NCBI Taxonomy" id="579405"/>
    <lineage>
        <taxon>Bacteria</taxon>
        <taxon>Pseudomonadati</taxon>
        <taxon>Pseudomonadota</taxon>
        <taxon>Gammaproteobacteria</taxon>
        <taxon>Enterobacterales</taxon>
        <taxon>Pectobacteriaceae</taxon>
        <taxon>Musicola</taxon>
    </lineage>
</organism>
<accession>C6C8A0</accession>
<dbReference type="InterPro" id="IPR005589">
    <property type="entry name" value="ArfA"/>
</dbReference>
<dbReference type="HOGENOM" id="CLU_170842_3_0_6"/>
<reference evidence="1" key="1">
    <citation type="submission" date="2009-06" db="EMBL/GenBank/DDBJ databases">
        <title>Complete sequence of Dickeya dadantii Ech703.</title>
        <authorList>
            <consortium name="US DOE Joint Genome Institute"/>
            <person name="Lucas S."/>
            <person name="Copeland A."/>
            <person name="Lapidus A."/>
            <person name="Glavina del Rio T."/>
            <person name="Dalin E."/>
            <person name="Tice H."/>
            <person name="Bruce D."/>
            <person name="Goodwin L."/>
            <person name="Pitluck S."/>
            <person name="Chertkov O."/>
            <person name="Brettin T."/>
            <person name="Detter J.C."/>
            <person name="Han C."/>
            <person name="Larimer F."/>
            <person name="Land M."/>
            <person name="Hauser L."/>
            <person name="Kyrpides N."/>
            <person name="Mikhailova N."/>
            <person name="Balakrishnan V."/>
            <person name="Glasner J."/>
            <person name="Perna N.T."/>
        </authorList>
    </citation>
    <scope>NUCLEOTIDE SEQUENCE [LARGE SCALE GENOMIC DNA]</scope>
    <source>
        <strain evidence="1">Ech703</strain>
    </source>
</reference>
<dbReference type="GO" id="GO:0072344">
    <property type="term" value="P:rescue of stalled ribosome"/>
    <property type="evidence" value="ECO:0007669"/>
    <property type="project" value="InterPro"/>
</dbReference>
<dbReference type="Pfam" id="PF03889">
    <property type="entry name" value="ArfA"/>
    <property type="match status" value="1"/>
</dbReference>
<dbReference type="KEGG" id="dda:Dd703_0433"/>
<protein>
    <recommendedName>
        <fullName evidence="3">Alternative ribosome-rescue factor A</fullName>
    </recommendedName>
</protein>
<dbReference type="STRING" id="579405.Dd703_0433"/>
<evidence type="ECO:0008006" key="3">
    <source>
        <dbReference type="Google" id="ProtNLM"/>
    </source>
</evidence>
<name>C6C8A0_MUSP7</name>
<dbReference type="Proteomes" id="UP000002734">
    <property type="component" value="Chromosome"/>
</dbReference>
<sequence length="66" mass="7629">MSNYGHKKGAIKDNAIEALLHDPLFRQRVELNAKGKGSYRRKGKHRNVQKENWEASGKIHFLPLVF</sequence>